<proteinExistence type="predicted"/>
<dbReference type="Proteomes" id="UP001187315">
    <property type="component" value="Unassembled WGS sequence"/>
</dbReference>
<dbReference type="EMBL" id="JAVHJS010000004">
    <property type="protein sequence ID" value="KAK2861025.1"/>
    <property type="molecule type" value="Genomic_DNA"/>
</dbReference>
<comment type="caution">
    <text evidence="1">The sequence shown here is derived from an EMBL/GenBank/DDBJ whole genome shotgun (WGS) entry which is preliminary data.</text>
</comment>
<dbReference type="AlphaFoldDB" id="A0AA88NQ05"/>
<evidence type="ECO:0000313" key="2">
    <source>
        <dbReference type="Proteomes" id="UP001187315"/>
    </source>
</evidence>
<evidence type="ECO:0000313" key="1">
    <source>
        <dbReference type="EMBL" id="KAK2861025.1"/>
    </source>
</evidence>
<keyword evidence="2" id="KW-1185">Reference proteome</keyword>
<reference evidence="1" key="1">
    <citation type="submission" date="2023-08" db="EMBL/GenBank/DDBJ databases">
        <title>Pelteobagrus vachellii genome.</title>
        <authorList>
            <person name="Liu H."/>
        </authorList>
    </citation>
    <scope>NUCLEOTIDE SEQUENCE</scope>
    <source>
        <strain evidence="1">PRFRI_2022a</strain>
        <tissue evidence="1">Muscle</tissue>
    </source>
</reference>
<organism evidence="1 2">
    <name type="scientific">Tachysurus vachellii</name>
    <name type="common">Darkbarbel catfish</name>
    <name type="synonym">Pelteobagrus vachellii</name>
    <dbReference type="NCBI Taxonomy" id="175792"/>
    <lineage>
        <taxon>Eukaryota</taxon>
        <taxon>Metazoa</taxon>
        <taxon>Chordata</taxon>
        <taxon>Craniata</taxon>
        <taxon>Vertebrata</taxon>
        <taxon>Euteleostomi</taxon>
        <taxon>Actinopterygii</taxon>
        <taxon>Neopterygii</taxon>
        <taxon>Teleostei</taxon>
        <taxon>Ostariophysi</taxon>
        <taxon>Siluriformes</taxon>
        <taxon>Bagridae</taxon>
        <taxon>Tachysurus</taxon>
    </lineage>
</organism>
<protein>
    <submittedName>
        <fullName evidence="1">Uncharacterized protein</fullName>
    </submittedName>
</protein>
<gene>
    <name evidence="1" type="ORF">Q7C36_005191</name>
</gene>
<accession>A0AA88NQ05</accession>
<sequence>MHKKSVFFPGCIKVVFRKGPLGYLLQDPTEEARVINVNPALQDKSAPKKEELVRQDALAVVRQRGGDASDKREVLGEYILQFGKYKGKSFRWLLENDMGYTIYLIKNLQQEEAMGVFTSEGPSKSSLLSFYNYACSFNEIQFLLSYVSKNLGAPAASSEGDQLVGFGAHAKSTWQEIWNNRADGYASFILGATCVPGTRMYKLQQYLRNQMQSARPPVVASSAASKPTVRECDAEHLPLQATVAV</sequence>
<name>A0AA88NQ05_TACVA</name>